<gene>
    <name evidence="1" type="ORF">E1283_23920</name>
</gene>
<name>A0A4R4T6S8_9ACTN</name>
<evidence type="ECO:0000313" key="2">
    <source>
        <dbReference type="Proteomes" id="UP000295345"/>
    </source>
</evidence>
<comment type="caution">
    <text evidence="1">The sequence shown here is derived from an EMBL/GenBank/DDBJ whole genome shotgun (WGS) entry which is preliminary data.</text>
</comment>
<dbReference type="AlphaFoldDB" id="A0A4R4T6S8"/>
<dbReference type="Proteomes" id="UP000295345">
    <property type="component" value="Unassembled WGS sequence"/>
</dbReference>
<keyword evidence="2" id="KW-1185">Reference proteome</keyword>
<proteinExistence type="predicted"/>
<accession>A0A4R4T6S8</accession>
<evidence type="ECO:0000313" key="1">
    <source>
        <dbReference type="EMBL" id="TDC71084.1"/>
    </source>
</evidence>
<protein>
    <submittedName>
        <fullName evidence="1">Uncharacterized protein</fullName>
    </submittedName>
</protein>
<dbReference type="RefSeq" id="WP_132820197.1">
    <property type="nucleotide sequence ID" value="NZ_SMKI01000289.1"/>
</dbReference>
<organism evidence="1 2">
    <name type="scientific">Streptomyces hainanensis</name>
    <dbReference type="NCBI Taxonomy" id="402648"/>
    <lineage>
        <taxon>Bacteria</taxon>
        <taxon>Bacillati</taxon>
        <taxon>Actinomycetota</taxon>
        <taxon>Actinomycetes</taxon>
        <taxon>Kitasatosporales</taxon>
        <taxon>Streptomycetaceae</taxon>
        <taxon>Streptomyces</taxon>
    </lineage>
</organism>
<dbReference type="EMBL" id="SMKI01000289">
    <property type="protein sequence ID" value="TDC71084.1"/>
    <property type="molecule type" value="Genomic_DNA"/>
</dbReference>
<reference evidence="1 2" key="1">
    <citation type="submission" date="2019-03" db="EMBL/GenBank/DDBJ databases">
        <title>Draft genome sequences of novel Actinobacteria.</title>
        <authorList>
            <person name="Sahin N."/>
            <person name="Ay H."/>
            <person name="Saygin H."/>
        </authorList>
    </citation>
    <scope>NUCLEOTIDE SEQUENCE [LARGE SCALE GENOMIC DNA]</scope>
    <source>
        <strain evidence="1 2">DSM 41900</strain>
    </source>
</reference>
<sequence>MTARVFRCECTAFGLECDRVIDLGGQEPGTAWAALLWVSWRAGHIADQLDPPAARPVRAWLADDREAGRALAQLNAGESYLLIIADGATRYVLSATPVPS</sequence>
<dbReference type="OrthoDB" id="3854066at2"/>